<feature type="region of interest" description="Disordered" evidence="1">
    <location>
        <begin position="1"/>
        <end position="55"/>
    </location>
</feature>
<sequence>ELIPDAGEPLQSEQGKEQRTAGAGQQPPGAGLGAQHTQQLAPTGNIRGPPDPQKC</sequence>
<feature type="non-terminal residue" evidence="2">
    <location>
        <position position="1"/>
    </location>
</feature>
<name>A0A699XTN6_TANCI</name>
<comment type="caution">
    <text evidence="2">The sequence shown here is derived from an EMBL/GenBank/DDBJ whole genome shotgun (WGS) entry which is preliminary data.</text>
</comment>
<accession>A0A699XTN6</accession>
<evidence type="ECO:0000256" key="1">
    <source>
        <dbReference type="SAM" id="MobiDB-lite"/>
    </source>
</evidence>
<gene>
    <name evidence="2" type="ORF">Tci_932270</name>
</gene>
<evidence type="ECO:0000313" key="2">
    <source>
        <dbReference type="EMBL" id="GFD60301.1"/>
    </source>
</evidence>
<feature type="compositionally biased region" description="Low complexity" evidence="1">
    <location>
        <begin position="21"/>
        <end position="35"/>
    </location>
</feature>
<reference evidence="2" key="1">
    <citation type="journal article" date="2019" name="Sci. Rep.">
        <title>Draft genome of Tanacetum cinerariifolium, the natural source of mosquito coil.</title>
        <authorList>
            <person name="Yamashiro T."/>
            <person name="Shiraishi A."/>
            <person name="Satake H."/>
            <person name="Nakayama K."/>
        </authorList>
    </citation>
    <scope>NUCLEOTIDE SEQUENCE</scope>
</reference>
<organism evidence="2">
    <name type="scientific">Tanacetum cinerariifolium</name>
    <name type="common">Dalmatian daisy</name>
    <name type="synonym">Chrysanthemum cinerariifolium</name>
    <dbReference type="NCBI Taxonomy" id="118510"/>
    <lineage>
        <taxon>Eukaryota</taxon>
        <taxon>Viridiplantae</taxon>
        <taxon>Streptophyta</taxon>
        <taxon>Embryophyta</taxon>
        <taxon>Tracheophyta</taxon>
        <taxon>Spermatophyta</taxon>
        <taxon>Magnoliopsida</taxon>
        <taxon>eudicotyledons</taxon>
        <taxon>Gunneridae</taxon>
        <taxon>Pentapetalae</taxon>
        <taxon>asterids</taxon>
        <taxon>campanulids</taxon>
        <taxon>Asterales</taxon>
        <taxon>Asteraceae</taxon>
        <taxon>Asteroideae</taxon>
        <taxon>Anthemideae</taxon>
        <taxon>Anthemidinae</taxon>
        <taxon>Tanacetum</taxon>
    </lineage>
</organism>
<dbReference type="EMBL" id="BKCJ011876024">
    <property type="protein sequence ID" value="GFD60301.1"/>
    <property type="molecule type" value="Genomic_DNA"/>
</dbReference>
<protein>
    <submittedName>
        <fullName evidence="2">Uncharacterized protein</fullName>
    </submittedName>
</protein>
<dbReference type="AlphaFoldDB" id="A0A699XTN6"/>
<proteinExistence type="predicted"/>